<keyword evidence="3" id="KW-1185">Reference proteome</keyword>
<protein>
    <submittedName>
        <fullName evidence="2">Uncharacterized protein</fullName>
    </submittedName>
</protein>
<evidence type="ECO:0000256" key="1">
    <source>
        <dbReference type="SAM" id="MobiDB-lite"/>
    </source>
</evidence>
<reference evidence="2" key="1">
    <citation type="journal article" date="2022" name="bioRxiv">
        <title>Sequencing and chromosome-scale assembly of the giantPleurodeles waltlgenome.</title>
        <authorList>
            <person name="Brown T."/>
            <person name="Elewa A."/>
            <person name="Iarovenko S."/>
            <person name="Subramanian E."/>
            <person name="Araus A.J."/>
            <person name="Petzold A."/>
            <person name="Susuki M."/>
            <person name="Suzuki K.-i.T."/>
            <person name="Hayashi T."/>
            <person name="Toyoda A."/>
            <person name="Oliveira C."/>
            <person name="Osipova E."/>
            <person name="Leigh N.D."/>
            <person name="Simon A."/>
            <person name="Yun M.H."/>
        </authorList>
    </citation>
    <scope>NUCLEOTIDE SEQUENCE</scope>
    <source>
        <strain evidence="2">20211129_DDA</strain>
        <tissue evidence="2">Liver</tissue>
    </source>
</reference>
<dbReference type="Proteomes" id="UP001066276">
    <property type="component" value="Chromosome 8"/>
</dbReference>
<evidence type="ECO:0000313" key="3">
    <source>
        <dbReference type="Proteomes" id="UP001066276"/>
    </source>
</evidence>
<comment type="caution">
    <text evidence="2">The sequence shown here is derived from an EMBL/GenBank/DDBJ whole genome shotgun (WGS) entry which is preliminary data.</text>
</comment>
<accession>A0AAV7NZ82</accession>
<dbReference type="EMBL" id="JANPWB010000012">
    <property type="protein sequence ID" value="KAJ1119899.1"/>
    <property type="molecule type" value="Genomic_DNA"/>
</dbReference>
<organism evidence="2 3">
    <name type="scientific">Pleurodeles waltl</name>
    <name type="common">Iberian ribbed newt</name>
    <dbReference type="NCBI Taxonomy" id="8319"/>
    <lineage>
        <taxon>Eukaryota</taxon>
        <taxon>Metazoa</taxon>
        <taxon>Chordata</taxon>
        <taxon>Craniata</taxon>
        <taxon>Vertebrata</taxon>
        <taxon>Euteleostomi</taxon>
        <taxon>Amphibia</taxon>
        <taxon>Batrachia</taxon>
        <taxon>Caudata</taxon>
        <taxon>Salamandroidea</taxon>
        <taxon>Salamandridae</taxon>
        <taxon>Pleurodelinae</taxon>
        <taxon>Pleurodeles</taxon>
    </lineage>
</organism>
<gene>
    <name evidence="2" type="ORF">NDU88_008083</name>
</gene>
<name>A0AAV7NZ82_PLEWA</name>
<dbReference type="AlphaFoldDB" id="A0AAV7NZ82"/>
<feature type="compositionally biased region" description="Basic and acidic residues" evidence="1">
    <location>
        <begin position="12"/>
        <end position="22"/>
    </location>
</feature>
<sequence>MKSLFRPFLNMGREDPRQRKLPFEGAGDPGKSGTPNDMEGESTEGVDQEHSSGTASCGFLSIGAWFDSLASRTEKLGEHLECQNVWLDGAEE</sequence>
<proteinExistence type="predicted"/>
<feature type="region of interest" description="Disordered" evidence="1">
    <location>
        <begin position="1"/>
        <end position="54"/>
    </location>
</feature>
<evidence type="ECO:0000313" key="2">
    <source>
        <dbReference type="EMBL" id="KAJ1119899.1"/>
    </source>
</evidence>